<evidence type="ECO:0000256" key="1">
    <source>
        <dbReference type="ARBA" id="ARBA00003535"/>
    </source>
</evidence>
<dbReference type="PANTHER" id="PTHR42747">
    <property type="entry name" value="NITRONATE MONOOXYGENASE-RELATED"/>
    <property type="match status" value="1"/>
</dbReference>
<keyword evidence="7" id="KW-0503">Monooxygenase</keyword>
<accession>A0A7I8D664</accession>
<evidence type="ECO:0000256" key="7">
    <source>
        <dbReference type="ARBA" id="ARBA00023033"/>
    </source>
</evidence>
<dbReference type="InterPro" id="IPR013785">
    <property type="entry name" value="Aldolase_TIM"/>
</dbReference>
<dbReference type="AlphaFoldDB" id="A0A7I8D664"/>
<sequence length="160" mass="17219">MHERLYKKGVDGLILVCNGAGGHAGTLNPFAFIAAVKEFWDGITILAGSISSGNDILAAEILGADLAYMGTRFIATSESFASKEYHEMLIESTLEDLVYTDAFSGVNANYLIPSIKRAGLDPDQLQKKGSVDFSEMNHSDSKAWRDIWSAGQGVGVTGQR</sequence>
<keyword evidence="9" id="KW-1185">Reference proteome</keyword>
<dbReference type="PANTHER" id="PTHR42747:SF4">
    <property type="entry name" value="BLR1330 PROTEIN"/>
    <property type="match status" value="1"/>
</dbReference>
<name>A0A7I8D664_9BACL</name>
<protein>
    <recommendedName>
        <fullName evidence="3">Probable nitronate monooxygenase</fullName>
    </recommendedName>
</protein>
<gene>
    <name evidence="8" type="ORF">skT53_06280</name>
</gene>
<proteinExistence type="inferred from homology"/>
<dbReference type="CDD" id="cd04730">
    <property type="entry name" value="NPD_like"/>
    <property type="match status" value="1"/>
</dbReference>
<evidence type="ECO:0000256" key="3">
    <source>
        <dbReference type="ARBA" id="ARBA00013457"/>
    </source>
</evidence>
<dbReference type="InterPro" id="IPR004136">
    <property type="entry name" value="NMO"/>
</dbReference>
<evidence type="ECO:0000256" key="4">
    <source>
        <dbReference type="ARBA" id="ARBA00022630"/>
    </source>
</evidence>
<dbReference type="Proteomes" id="UP000593802">
    <property type="component" value="Chromosome"/>
</dbReference>
<dbReference type="Pfam" id="PF03060">
    <property type="entry name" value="NMO"/>
    <property type="match status" value="1"/>
</dbReference>
<evidence type="ECO:0000256" key="6">
    <source>
        <dbReference type="ARBA" id="ARBA00023002"/>
    </source>
</evidence>
<keyword evidence="6" id="KW-0560">Oxidoreductase</keyword>
<comment type="similarity">
    <text evidence="2">Belongs to the nitronate monooxygenase family. NMO class I subfamily.</text>
</comment>
<dbReference type="SUPFAM" id="SSF51412">
    <property type="entry name" value="Inosine monophosphate dehydrogenase (IMPDH)"/>
    <property type="match status" value="1"/>
</dbReference>
<comment type="function">
    <text evidence="1">Nitronate monooxygenase that uses molecular oxygen to catalyze the oxidative denitrification of alkyl nitronates. Acts on propionate 3-nitronate (P3N), the presumed physiological substrate. Probably functions in the detoxification of P3N, a metabolic poison produced by plants and fungi as a defense mechanism.</text>
</comment>
<dbReference type="EMBL" id="AP023366">
    <property type="protein sequence ID" value="BCJ85643.1"/>
    <property type="molecule type" value="Genomic_DNA"/>
</dbReference>
<evidence type="ECO:0000313" key="9">
    <source>
        <dbReference type="Proteomes" id="UP000593802"/>
    </source>
</evidence>
<keyword evidence="4" id="KW-0285">Flavoprotein</keyword>
<dbReference type="GO" id="GO:0018580">
    <property type="term" value="F:nitronate monooxygenase activity"/>
    <property type="evidence" value="ECO:0007669"/>
    <property type="project" value="InterPro"/>
</dbReference>
<evidence type="ECO:0000313" key="8">
    <source>
        <dbReference type="EMBL" id="BCJ85643.1"/>
    </source>
</evidence>
<dbReference type="KEGG" id="eff:skT53_06280"/>
<organism evidence="8 9">
    <name type="scientific">Effusibacillus dendaii</name>
    <dbReference type="NCBI Taxonomy" id="2743772"/>
    <lineage>
        <taxon>Bacteria</taxon>
        <taxon>Bacillati</taxon>
        <taxon>Bacillota</taxon>
        <taxon>Bacilli</taxon>
        <taxon>Bacillales</taxon>
        <taxon>Alicyclobacillaceae</taxon>
        <taxon>Effusibacillus</taxon>
    </lineage>
</organism>
<dbReference type="Gene3D" id="3.20.20.70">
    <property type="entry name" value="Aldolase class I"/>
    <property type="match status" value="1"/>
</dbReference>
<keyword evidence="5" id="KW-0288">FMN</keyword>
<evidence type="ECO:0000256" key="5">
    <source>
        <dbReference type="ARBA" id="ARBA00022643"/>
    </source>
</evidence>
<evidence type="ECO:0000256" key="2">
    <source>
        <dbReference type="ARBA" id="ARBA00009881"/>
    </source>
</evidence>
<reference evidence="8 9" key="1">
    <citation type="submission" date="2020-08" db="EMBL/GenBank/DDBJ databases">
        <title>Complete Genome Sequence of Effusibacillus dendaii Strain skT53, Isolated from Farmland soil.</title>
        <authorList>
            <person name="Konishi T."/>
            <person name="Kawasaki H."/>
        </authorList>
    </citation>
    <scope>NUCLEOTIDE SEQUENCE [LARGE SCALE GENOMIC DNA]</scope>
    <source>
        <strain evidence="9">skT53</strain>
    </source>
</reference>